<reference evidence="4" key="1">
    <citation type="journal article" date="2013" name="Genome Biol. Evol.">
        <title>The genome sequence of Streptomyces lividans 66 reveals a novel tRNA-dependent peptide biosynthetic system within a metal-related genomic island.</title>
        <authorList>
            <person name="Cruz-Morales P."/>
            <person name="Vijgenboom E."/>
            <person name="Iruegas-Bocardo F."/>
            <person name="Girard G."/>
            <person name="Yanez-Guerra L.A."/>
            <person name="Ramos-Aboites H.E."/>
            <person name="Pernodet J.L."/>
            <person name="Anne J."/>
            <person name="van Wezel G.P."/>
            <person name="Barona-Gomez F."/>
        </authorList>
    </citation>
    <scope>NUCLEOTIDE SEQUENCE [LARGE SCALE GENOMIC DNA]</scope>
    <source>
        <strain evidence="4">1326</strain>
    </source>
</reference>
<organism evidence="3 4">
    <name type="scientific">Streptomyces lividans 1326</name>
    <dbReference type="NCBI Taxonomy" id="1200984"/>
    <lineage>
        <taxon>Bacteria</taxon>
        <taxon>Bacillati</taxon>
        <taxon>Actinomycetota</taxon>
        <taxon>Actinomycetes</taxon>
        <taxon>Kitasatosporales</taxon>
        <taxon>Streptomycetaceae</taxon>
        <taxon>Streptomyces</taxon>
    </lineage>
</organism>
<dbReference type="PANTHER" id="PTHR40761">
    <property type="entry name" value="CONSERVED INTEGRAL MEMBRANE ALANINE VALINE AND LEUCINE RICH PROTEIN-RELATED"/>
    <property type="match status" value="1"/>
</dbReference>
<dbReference type="PANTHER" id="PTHR40761:SF1">
    <property type="entry name" value="CONSERVED INTEGRAL MEMBRANE ALANINE VALINE AND LEUCINE RICH PROTEIN-RELATED"/>
    <property type="match status" value="1"/>
</dbReference>
<feature type="compositionally biased region" description="Low complexity" evidence="1">
    <location>
        <begin position="79"/>
        <end position="95"/>
    </location>
</feature>
<dbReference type="Proteomes" id="UP000014062">
    <property type="component" value="Chromosome"/>
</dbReference>
<proteinExistence type="predicted"/>
<evidence type="ECO:0000313" key="3">
    <source>
        <dbReference type="EMBL" id="EOY51740.1"/>
    </source>
</evidence>
<dbReference type="EMBL" id="CM001889">
    <property type="protein sequence ID" value="EOY51740.1"/>
    <property type="molecule type" value="Genomic_DNA"/>
</dbReference>
<dbReference type="AlphaFoldDB" id="A0A7U9E0C8"/>
<gene>
    <name evidence="3" type="ORF">SLI_7036</name>
</gene>
<keyword evidence="2" id="KW-0812">Transmembrane</keyword>
<evidence type="ECO:0000256" key="1">
    <source>
        <dbReference type="SAM" id="MobiDB-lite"/>
    </source>
</evidence>
<evidence type="ECO:0000313" key="4">
    <source>
        <dbReference type="Proteomes" id="UP000014062"/>
    </source>
</evidence>
<sequence length="95" mass="9114">MTLANPVAAAVIGLSLLGERLRGGAGGVLLALTGAALAAWGVLQLSRAAPDRPETAAPGLAGTGLAGPETEPTGPAPAGPGVVPRQPGPGHLTRL</sequence>
<accession>A0A7U9E0C8</accession>
<keyword evidence="2" id="KW-0472">Membrane</keyword>
<evidence type="ECO:0000256" key="2">
    <source>
        <dbReference type="SAM" id="Phobius"/>
    </source>
</evidence>
<protein>
    <submittedName>
        <fullName evidence="3">Integral membrane protein</fullName>
    </submittedName>
</protein>
<feature type="transmembrane region" description="Helical" evidence="2">
    <location>
        <begin position="24"/>
        <end position="43"/>
    </location>
</feature>
<name>A0A7U9E0C8_STRLI</name>
<feature type="region of interest" description="Disordered" evidence="1">
    <location>
        <begin position="50"/>
        <end position="95"/>
    </location>
</feature>
<keyword evidence="2" id="KW-1133">Transmembrane helix</keyword>